<evidence type="ECO:0000313" key="3">
    <source>
        <dbReference type="EMBL" id="TWU27947.1"/>
    </source>
</evidence>
<reference evidence="3 4" key="1">
    <citation type="submission" date="2019-02" db="EMBL/GenBank/DDBJ databases">
        <title>Deep-cultivation of Planctomycetes and their phenomic and genomic characterization uncovers novel biology.</title>
        <authorList>
            <person name="Wiegand S."/>
            <person name="Jogler M."/>
            <person name="Boedeker C."/>
            <person name="Pinto D."/>
            <person name="Vollmers J."/>
            <person name="Rivas-Marin E."/>
            <person name="Kohn T."/>
            <person name="Peeters S.H."/>
            <person name="Heuer A."/>
            <person name="Rast P."/>
            <person name="Oberbeckmann S."/>
            <person name="Bunk B."/>
            <person name="Jeske O."/>
            <person name="Meyerdierks A."/>
            <person name="Storesund J.E."/>
            <person name="Kallscheuer N."/>
            <person name="Luecker S."/>
            <person name="Lage O.M."/>
            <person name="Pohl T."/>
            <person name="Merkel B.J."/>
            <person name="Hornburger P."/>
            <person name="Mueller R.-W."/>
            <person name="Bruemmer F."/>
            <person name="Labrenz M."/>
            <person name="Spormann A.M."/>
            <person name="Op Den Camp H."/>
            <person name="Overmann J."/>
            <person name="Amann R."/>
            <person name="Jetten M.S.M."/>
            <person name="Mascher T."/>
            <person name="Medema M.H."/>
            <person name="Devos D.P."/>
            <person name="Kaster A.-K."/>
            <person name="Ovreas L."/>
            <person name="Rohde M."/>
            <person name="Galperin M.Y."/>
            <person name="Jogler C."/>
        </authorList>
    </citation>
    <scope>NUCLEOTIDE SEQUENCE [LARGE SCALE GENOMIC DNA]</scope>
    <source>
        <strain evidence="3 4">Poly41</strain>
    </source>
</reference>
<dbReference type="Proteomes" id="UP000319143">
    <property type="component" value="Unassembled WGS sequence"/>
</dbReference>
<evidence type="ECO:0000313" key="4">
    <source>
        <dbReference type="Proteomes" id="UP000319143"/>
    </source>
</evidence>
<keyword evidence="4" id="KW-1185">Reference proteome</keyword>
<keyword evidence="2" id="KW-0812">Transmembrane</keyword>
<feature type="region of interest" description="Disordered" evidence="1">
    <location>
        <begin position="101"/>
        <end position="134"/>
    </location>
</feature>
<dbReference type="EMBL" id="SJPV01000035">
    <property type="protein sequence ID" value="TWU27947.1"/>
    <property type="molecule type" value="Genomic_DNA"/>
</dbReference>
<feature type="transmembrane region" description="Helical" evidence="2">
    <location>
        <begin position="68"/>
        <end position="90"/>
    </location>
</feature>
<organism evidence="3 4">
    <name type="scientific">Novipirellula artificiosorum</name>
    <dbReference type="NCBI Taxonomy" id="2528016"/>
    <lineage>
        <taxon>Bacteria</taxon>
        <taxon>Pseudomonadati</taxon>
        <taxon>Planctomycetota</taxon>
        <taxon>Planctomycetia</taxon>
        <taxon>Pirellulales</taxon>
        <taxon>Pirellulaceae</taxon>
        <taxon>Novipirellula</taxon>
    </lineage>
</organism>
<feature type="transmembrane region" description="Helical" evidence="2">
    <location>
        <begin position="12"/>
        <end position="32"/>
    </location>
</feature>
<keyword evidence="2" id="KW-0472">Membrane</keyword>
<gene>
    <name evidence="3" type="ORF">Poly41_70210</name>
</gene>
<evidence type="ECO:0000256" key="1">
    <source>
        <dbReference type="SAM" id="MobiDB-lite"/>
    </source>
</evidence>
<keyword evidence="2" id="KW-1133">Transmembrane helix</keyword>
<accession>A0A5C6CWL9</accession>
<feature type="transmembrane region" description="Helical" evidence="2">
    <location>
        <begin position="38"/>
        <end position="56"/>
    </location>
</feature>
<dbReference type="AlphaFoldDB" id="A0A5C6CWL9"/>
<proteinExistence type="predicted"/>
<feature type="compositionally biased region" description="Polar residues" evidence="1">
    <location>
        <begin position="105"/>
        <end position="134"/>
    </location>
</feature>
<evidence type="ECO:0000256" key="2">
    <source>
        <dbReference type="SAM" id="Phobius"/>
    </source>
</evidence>
<name>A0A5C6CWL9_9BACT</name>
<comment type="caution">
    <text evidence="3">The sequence shown here is derived from an EMBL/GenBank/DDBJ whole genome shotgun (WGS) entry which is preliminary data.</text>
</comment>
<protein>
    <submittedName>
        <fullName evidence="3">Uncharacterized protein</fullName>
    </submittedName>
</protein>
<sequence>MTSSSNALRFSIAVLMIATTWIAIVLGAASLFGTKGLAPAAALIACIWFGLSYTNYRSLHAFNHRRWTIPDLLTVLAICAILHGLTIAAVNTRGRRTLPVVAPAATNSPNATLTPSQTMQSKSGHPQSGSETTS</sequence>